<dbReference type="InterPro" id="IPR020864">
    <property type="entry name" value="MACPF"/>
</dbReference>
<dbReference type="SMART" id="SM00457">
    <property type="entry name" value="MACPF"/>
    <property type="match status" value="1"/>
</dbReference>
<accession>A0A814A3H2</accession>
<proteinExistence type="predicted"/>
<name>A0A814A3H2_9BILA</name>
<gene>
    <name evidence="2" type="ORF">RFH988_LOCUS9302</name>
</gene>
<evidence type="ECO:0000313" key="3">
    <source>
        <dbReference type="Proteomes" id="UP000663882"/>
    </source>
</evidence>
<dbReference type="OrthoDB" id="1366754at2759"/>
<organism evidence="2 3">
    <name type="scientific">Rotaria sordida</name>
    <dbReference type="NCBI Taxonomy" id="392033"/>
    <lineage>
        <taxon>Eukaryota</taxon>
        <taxon>Metazoa</taxon>
        <taxon>Spiralia</taxon>
        <taxon>Gnathifera</taxon>
        <taxon>Rotifera</taxon>
        <taxon>Eurotatoria</taxon>
        <taxon>Bdelloidea</taxon>
        <taxon>Philodinida</taxon>
        <taxon>Philodinidae</taxon>
        <taxon>Rotaria</taxon>
    </lineage>
</organism>
<dbReference type="PROSITE" id="PS51412">
    <property type="entry name" value="MACPF_2"/>
    <property type="match status" value="1"/>
</dbReference>
<reference evidence="2" key="1">
    <citation type="submission" date="2021-02" db="EMBL/GenBank/DDBJ databases">
        <authorList>
            <person name="Nowell W R."/>
        </authorList>
    </citation>
    <scope>NUCLEOTIDE SEQUENCE</scope>
</reference>
<dbReference type="AlphaFoldDB" id="A0A814A3H2"/>
<dbReference type="Proteomes" id="UP000663882">
    <property type="component" value="Unassembled WGS sequence"/>
</dbReference>
<evidence type="ECO:0000313" key="2">
    <source>
        <dbReference type="EMBL" id="CAF0907425.1"/>
    </source>
</evidence>
<evidence type="ECO:0000259" key="1">
    <source>
        <dbReference type="PROSITE" id="PS51412"/>
    </source>
</evidence>
<sequence length="564" mass="64255">MFNQQWMLFYLEVIAINICGSQFQSNKLSNLNETELLLNETESTDSPFNLTSARAALCPIIGFQGMFCPGDDKAVTSNNITSRKLAAVLQLPHSVGMAIDVTTGDLLLPALQLSTGNRQWRENESKQTFLIPPEITLTEPSLNESSINVLIFHTETDLVDVWLKNAAAGTWTGGQLAYVQNMFDVYEKYFKDNQATAITQDLKTKYTVTIKNNVHSLKLNKYAQRAVNALTVQYNDELYENFIAAWGTHITISTKVGGMTEQQILFKSCMMDTTEITDGLSQSVFEENLKQELLEKIPCLDKFYYMRRKKLLDHRIGGNILLINNTDEWKKTIVYNPALLTVEKYLPWYDLISNKVIKRNLKQAIERRMKANSVIRQTDAYQIQEQRRNMTLSAKVVVQSVAYRWTYANDITLQNVNVCPTELTNTELSTKCNTGTMMSACTLDLSENNNNRIIISNKEVPICYERHNRTGNFRVVARRQYGQRDDSVRTGFRNYDVNGEWTSPGGCSKITNKCEIYANTWYVYLCSGCDLQCPLNQYGKIRFCKCSCPAYPIDPEAKPNEPPC</sequence>
<dbReference type="EMBL" id="CAJNOO010000327">
    <property type="protein sequence ID" value="CAF0907425.1"/>
    <property type="molecule type" value="Genomic_DNA"/>
</dbReference>
<dbReference type="Pfam" id="PF01823">
    <property type="entry name" value="MACPF"/>
    <property type="match status" value="1"/>
</dbReference>
<protein>
    <recommendedName>
        <fullName evidence="1">MACPF domain-containing protein</fullName>
    </recommendedName>
</protein>
<comment type="caution">
    <text evidence="2">The sequence shown here is derived from an EMBL/GenBank/DDBJ whole genome shotgun (WGS) entry which is preliminary data.</text>
</comment>
<feature type="domain" description="MACPF" evidence="1">
    <location>
        <begin position="64"/>
        <end position="382"/>
    </location>
</feature>